<evidence type="ECO:0000313" key="3">
    <source>
        <dbReference type="Proteomes" id="UP001152561"/>
    </source>
</evidence>
<organism evidence="2 3">
    <name type="scientific">Anisodus acutangulus</name>
    <dbReference type="NCBI Taxonomy" id="402998"/>
    <lineage>
        <taxon>Eukaryota</taxon>
        <taxon>Viridiplantae</taxon>
        <taxon>Streptophyta</taxon>
        <taxon>Embryophyta</taxon>
        <taxon>Tracheophyta</taxon>
        <taxon>Spermatophyta</taxon>
        <taxon>Magnoliopsida</taxon>
        <taxon>eudicotyledons</taxon>
        <taxon>Gunneridae</taxon>
        <taxon>Pentapetalae</taxon>
        <taxon>asterids</taxon>
        <taxon>lamiids</taxon>
        <taxon>Solanales</taxon>
        <taxon>Solanaceae</taxon>
        <taxon>Solanoideae</taxon>
        <taxon>Hyoscyameae</taxon>
        <taxon>Anisodus</taxon>
    </lineage>
</organism>
<accession>A0A9Q1MBX1</accession>
<name>A0A9Q1MBX1_9SOLA</name>
<protein>
    <submittedName>
        <fullName evidence="2">Uncharacterized protein</fullName>
    </submittedName>
</protein>
<evidence type="ECO:0000256" key="1">
    <source>
        <dbReference type="SAM" id="MobiDB-lite"/>
    </source>
</evidence>
<keyword evidence="3" id="KW-1185">Reference proteome</keyword>
<dbReference type="EMBL" id="JAJAGQ010000008">
    <property type="protein sequence ID" value="KAJ8556361.1"/>
    <property type="molecule type" value="Genomic_DNA"/>
</dbReference>
<dbReference type="AlphaFoldDB" id="A0A9Q1MBX1"/>
<evidence type="ECO:0000313" key="2">
    <source>
        <dbReference type="EMBL" id="KAJ8556361.1"/>
    </source>
</evidence>
<gene>
    <name evidence="2" type="ORF">K7X08_023119</name>
</gene>
<proteinExistence type="predicted"/>
<comment type="caution">
    <text evidence="2">The sequence shown here is derived from an EMBL/GenBank/DDBJ whole genome shotgun (WGS) entry which is preliminary data.</text>
</comment>
<feature type="region of interest" description="Disordered" evidence="1">
    <location>
        <begin position="1"/>
        <end position="20"/>
    </location>
</feature>
<reference evidence="3" key="1">
    <citation type="journal article" date="2023" name="Proc. Natl. Acad. Sci. U.S.A.">
        <title>Genomic and structural basis for evolution of tropane alkaloid biosynthesis.</title>
        <authorList>
            <person name="Wanga Y.-J."/>
            <person name="Taina T."/>
            <person name="Yua J.-Y."/>
            <person name="Lia J."/>
            <person name="Xua B."/>
            <person name="Chenc J."/>
            <person name="D'Auriad J.C."/>
            <person name="Huanga J.-P."/>
            <person name="Huanga S.-X."/>
        </authorList>
    </citation>
    <scope>NUCLEOTIDE SEQUENCE [LARGE SCALE GENOMIC DNA]</scope>
    <source>
        <strain evidence="3">cv. KIB-2019</strain>
    </source>
</reference>
<dbReference type="Proteomes" id="UP001152561">
    <property type="component" value="Unassembled WGS sequence"/>
</dbReference>
<sequence>MCLSSRLSSHARRRPPVPSGRVTGCGLWGLSDIIFLDLKLLNIYSLVPRVSEKLILGVTEGRNFLPTVWTVFGALTINYLAVNYSINSPPSMTLISPPSRP</sequence>